<dbReference type="EMBL" id="JACCKX010000001">
    <property type="protein sequence ID" value="NZA01971.1"/>
    <property type="molecule type" value="Genomic_DNA"/>
</dbReference>
<dbReference type="RefSeq" id="WP_180550360.1">
    <property type="nucleotide sequence ID" value="NZ_JACCKX010000001.1"/>
</dbReference>
<keyword evidence="2" id="KW-0812">Transmembrane</keyword>
<evidence type="ECO:0008006" key="5">
    <source>
        <dbReference type="Google" id="ProtNLM"/>
    </source>
</evidence>
<evidence type="ECO:0000256" key="2">
    <source>
        <dbReference type="SAM" id="Phobius"/>
    </source>
</evidence>
<reference evidence="3 4" key="1">
    <citation type="submission" date="2020-07" db="EMBL/GenBank/DDBJ databases">
        <authorList>
            <person name="Maaloum M."/>
        </authorList>
    </citation>
    <scope>NUCLEOTIDE SEQUENCE [LARGE SCALE GENOMIC DNA]</scope>
    <source>
        <strain evidence="3 4">GCS-AN-3</strain>
    </source>
</reference>
<evidence type="ECO:0000313" key="4">
    <source>
        <dbReference type="Proteomes" id="UP000589716"/>
    </source>
</evidence>
<organism evidence="3 4">
    <name type="scientific">Ottowia beijingensis</name>
    <dbReference type="NCBI Taxonomy" id="1207057"/>
    <lineage>
        <taxon>Bacteria</taxon>
        <taxon>Pseudomonadati</taxon>
        <taxon>Pseudomonadota</taxon>
        <taxon>Betaproteobacteria</taxon>
        <taxon>Burkholderiales</taxon>
        <taxon>Comamonadaceae</taxon>
        <taxon>Ottowia</taxon>
    </lineage>
</organism>
<proteinExistence type="predicted"/>
<evidence type="ECO:0000256" key="1">
    <source>
        <dbReference type="SAM" id="MobiDB-lite"/>
    </source>
</evidence>
<keyword evidence="2" id="KW-0472">Membrane</keyword>
<evidence type="ECO:0000313" key="3">
    <source>
        <dbReference type="EMBL" id="NZA01971.1"/>
    </source>
</evidence>
<feature type="compositionally biased region" description="Pro residues" evidence="1">
    <location>
        <begin position="46"/>
        <end position="76"/>
    </location>
</feature>
<name>A0A853IVE0_9BURK</name>
<feature type="region of interest" description="Disordered" evidence="1">
    <location>
        <begin position="46"/>
        <end position="85"/>
    </location>
</feature>
<protein>
    <recommendedName>
        <fullName evidence="5">DUF4124 domain-containing protein</fullName>
    </recommendedName>
</protein>
<dbReference type="Proteomes" id="UP000589716">
    <property type="component" value="Unassembled WGS sequence"/>
</dbReference>
<gene>
    <name evidence="3" type="ORF">H0I39_09765</name>
</gene>
<keyword evidence="4" id="KW-1185">Reference proteome</keyword>
<accession>A0A853IVE0</accession>
<comment type="caution">
    <text evidence="3">The sequence shown here is derived from an EMBL/GenBank/DDBJ whole genome shotgun (WGS) entry which is preliminary data.</text>
</comment>
<keyword evidence="2" id="KW-1133">Transmembrane helix</keyword>
<feature type="region of interest" description="Disordered" evidence="1">
    <location>
        <begin position="132"/>
        <end position="151"/>
    </location>
</feature>
<sequence length="202" mass="21113">MPNDPPPSFLRPPPERGVPLGAWLTGLVLLGVLALQLLRLTAAPAPEPAPAAAPAPTAPPAPAARPAPVPAAPALPPARVSPAVPGDTVVTRCVQAGRTTFTDGDCAPGAQASELRVQRDLNLADGAAHLPRARPQRAPQAAAAPGGNAARVGIDRRSECAALARRIEQLDAQARQPQSGQMQDWISERRHQARSRQFQLRC</sequence>
<dbReference type="AlphaFoldDB" id="A0A853IVE0"/>
<feature type="compositionally biased region" description="Low complexity" evidence="1">
    <location>
        <begin position="136"/>
        <end position="151"/>
    </location>
</feature>
<feature type="transmembrane region" description="Helical" evidence="2">
    <location>
        <begin position="20"/>
        <end position="38"/>
    </location>
</feature>